<dbReference type="RefSeq" id="WP_009539179.1">
    <property type="nucleotide sequence ID" value="NZ_ANHY01000004.1"/>
</dbReference>
<dbReference type="STRING" id="1238182.C882_2982"/>
<dbReference type="Gene3D" id="3.20.20.70">
    <property type="entry name" value="Aldolase class I"/>
    <property type="match status" value="1"/>
</dbReference>
<reference evidence="12 13" key="1">
    <citation type="journal article" date="2013" name="Genome Announc.">
        <title>Draft Genome Sequence of an Alphaproteobacterium, Caenispirillum salinarum AK4(T), Isolated from a Solar Saltern.</title>
        <authorList>
            <person name="Khatri I."/>
            <person name="Singh A."/>
            <person name="Korpole S."/>
            <person name="Pinnaka A.K."/>
            <person name="Subramanian S."/>
        </authorList>
    </citation>
    <scope>NUCLEOTIDE SEQUENCE [LARGE SCALE GENOMIC DNA]</scope>
    <source>
        <strain evidence="12 13">AK4</strain>
    </source>
</reference>
<dbReference type="EMBL" id="ANHY01000004">
    <property type="protein sequence ID" value="EKV31918.1"/>
    <property type="molecule type" value="Genomic_DNA"/>
</dbReference>
<proteinExistence type="inferred from homology"/>
<dbReference type="FunFam" id="3.20.20.70:FF:000154">
    <property type="entry name" value="Probable nitronate monooxygenase"/>
    <property type="match status" value="1"/>
</dbReference>
<comment type="caution">
    <text evidence="12">The sequence shown here is derived from an EMBL/GenBank/DDBJ whole genome shotgun (WGS) entry which is preliminary data.</text>
</comment>
<keyword evidence="3" id="KW-0216">Detoxification</keyword>
<dbReference type="OrthoDB" id="9778912at2"/>
<sequence length="362" mass="36367">MPTRQSLLARLGLRHPVVLAPMAGEPATPGLVAAVSSAGGLGSLGAAYLTPERIGEACAAIRAGTNGTFAVNLFAPPPEPLPAADPAMLQAYRDTLCNLHEQAGLADPPPAETPEPPCFYDQLEAALAGGAPVMSFTFGLPDASVMERLKAAGVFTIATATTVAEARAAEAAGFDAVTAQGFEAGGHRGGFTGPRAEGDLVGTLALVPQVVDAVDIPVIAAGGIGDGRGVAAALVLGAEAAALGTAFLRAAECPLNEASKAALEKAADDATTLTSAFSGRQARGLRNAVTETYAEADAAGRIPPYPVPNGLTKPLRTHAARMGNASWNSVWSGQAASLARAEPAAAIVERVAAEAARLLGRG</sequence>
<dbReference type="GO" id="GO:0000166">
    <property type="term" value="F:nucleotide binding"/>
    <property type="evidence" value="ECO:0007669"/>
    <property type="project" value="UniProtKB-KW"/>
</dbReference>
<dbReference type="InterPro" id="IPR013785">
    <property type="entry name" value="Aldolase_TIM"/>
</dbReference>
<dbReference type="Proteomes" id="UP000009881">
    <property type="component" value="Unassembled WGS sequence"/>
</dbReference>
<keyword evidence="8" id="KW-0503">Monooxygenase</keyword>
<evidence type="ECO:0000256" key="1">
    <source>
        <dbReference type="ARBA" id="ARBA00001917"/>
    </source>
</evidence>
<dbReference type="SUPFAM" id="SSF51412">
    <property type="entry name" value="Inosine monophosphate dehydrogenase (IMPDH)"/>
    <property type="match status" value="1"/>
</dbReference>
<keyword evidence="13" id="KW-1185">Reference proteome</keyword>
<dbReference type="Pfam" id="PF03060">
    <property type="entry name" value="NMO"/>
    <property type="match status" value="1"/>
</dbReference>
<comment type="similarity">
    <text evidence="2">Belongs to the nitronate monooxygenase family. NMO class I subfamily.</text>
</comment>
<dbReference type="PATRIC" id="fig|1238182.3.peg.730"/>
<dbReference type="AlphaFoldDB" id="K9HNK8"/>
<keyword evidence="7" id="KW-0560">Oxidoreductase</keyword>
<dbReference type="CDD" id="cd04730">
    <property type="entry name" value="NPD_like"/>
    <property type="match status" value="1"/>
</dbReference>
<gene>
    <name evidence="12" type="ORF">C882_2982</name>
</gene>
<comment type="catalytic activity">
    <reaction evidence="10">
        <text>3 propionate 3-nitronate + 3 O2 + H2O = 3 3-oxopropanoate + 2 nitrate + nitrite + H2O2 + 3 H(+)</text>
        <dbReference type="Rhea" id="RHEA:57332"/>
        <dbReference type="ChEBI" id="CHEBI:15377"/>
        <dbReference type="ChEBI" id="CHEBI:15378"/>
        <dbReference type="ChEBI" id="CHEBI:15379"/>
        <dbReference type="ChEBI" id="CHEBI:16240"/>
        <dbReference type="ChEBI" id="CHEBI:16301"/>
        <dbReference type="ChEBI" id="CHEBI:17632"/>
        <dbReference type="ChEBI" id="CHEBI:33190"/>
        <dbReference type="ChEBI" id="CHEBI:136067"/>
    </reaction>
</comment>
<evidence type="ECO:0000313" key="13">
    <source>
        <dbReference type="Proteomes" id="UP000009881"/>
    </source>
</evidence>
<comment type="cofactor">
    <cofactor evidence="1">
        <name>FMN</name>
        <dbReference type="ChEBI" id="CHEBI:58210"/>
    </cofactor>
</comment>
<evidence type="ECO:0000256" key="2">
    <source>
        <dbReference type="ARBA" id="ARBA00009881"/>
    </source>
</evidence>
<dbReference type="GO" id="GO:0018580">
    <property type="term" value="F:nitronate monooxygenase activity"/>
    <property type="evidence" value="ECO:0007669"/>
    <property type="project" value="InterPro"/>
</dbReference>
<evidence type="ECO:0000256" key="4">
    <source>
        <dbReference type="ARBA" id="ARBA00022630"/>
    </source>
</evidence>
<evidence type="ECO:0000313" key="12">
    <source>
        <dbReference type="EMBL" id="EKV31918.1"/>
    </source>
</evidence>
<dbReference type="PANTHER" id="PTHR42747">
    <property type="entry name" value="NITRONATE MONOOXYGENASE-RELATED"/>
    <property type="match status" value="1"/>
</dbReference>
<evidence type="ECO:0000256" key="9">
    <source>
        <dbReference type="ARBA" id="ARBA00031155"/>
    </source>
</evidence>
<dbReference type="GO" id="GO:0009636">
    <property type="term" value="P:response to toxic substance"/>
    <property type="evidence" value="ECO:0007669"/>
    <property type="project" value="UniProtKB-KW"/>
</dbReference>
<dbReference type="eggNOG" id="COG2070">
    <property type="taxonomic scope" value="Bacteria"/>
</dbReference>
<evidence type="ECO:0000256" key="6">
    <source>
        <dbReference type="ARBA" id="ARBA00022741"/>
    </source>
</evidence>
<evidence type="ECO:0000256" key="8">
    <source>
        <dbReference type="ARBA" id="ARBA00023033"/>
    </source>
</evidence>
<accession>K9HNK8</accession>
<evidence type="ECO:0000256" key="10">
    <source>
        <dbReference type="ARBA" id="ARBA00049401"/>
    </source>
</evidence>
<dbReference type="PANTHER" id="PTHR42747:SF3">
    <property type="entry name" value="NITRONATE MONOOXYGENASE-RELATED"/>
    <property type="match status" value="1"/>
</dbReference>
<keyword evidence="4" id="KW-0285">Flavoprotein</keyword>
<evidence type="ECO:0000256" key="7">
    <source>
        <dbReference type="ARBA" id="ARBA00023002"/>
    </source>
</evidence>
<evidence type="ECO:0000256" key="3">
    <source>
        <dbReference type="ARBA" id="ARBA00022575"/>
    </source>
</evidence>
<evidence type="ECO:0000256" key="5">
    <source>
        <dbReference type="ARBA" id="ARBA00022643"/>
    </source>
</evidence>
<evidence type="ECO:0000256" key="11">
    <source>
        <dbReference type="ARBA" id="ARBA00067136"/>
    </source>
</evidence>
<dbReference type="InterPro" id="IPR004136">
    <property type="entry name" value="NMO"/>
</dbReference>
<organism evidence="12 13">
    <name type="scientific">Caenispirillum salinarum AK4</name>
    <dbReference type="NCBI Taxonomy" id="1238182"/>
    <lineage>
        <taxon>Bacteria</taxon>
        <taxon>Pseudomonadati</taxon>
        <taxon>Pseudomonadota</taxon>
        <taxon>Alphaproteobacteria</taxon>
        <taxon>Rhodospirillales</taxon>
        <taxon>Novispirillaceae</taxon>
        <taxon>Caenispirillum</taxon>
    </lineage>
</organism>
<keyword evidence="5" id="KW-0288">FMN</keyword>
<keyword evidence="6" id="KW-0547">Nucleotide-binding</keyword>
<name>K9HNK8_9PROT</name>
<protein>
    <recommendedName>
        <fullName evidence="11">Nitronate monooxygenase</fullName>
    </recommendedName>
    <alternativeName>
        <fullName evidence="9">Propionate 3-nitronate monooxygenase</fullName>
    </alternativeName>
</protein>